<gene>
    <name evidence="3" type="ORF">NEZAVI_LOCUS5237</name>
</gene>
<dbReference type="GO" id="GO:0031966">
    <property type="term" value="C:mitochondrial membrane"/>
    <property type="evidence" value="ECO:0007669"/>
    <property type="project" value="TreeGrafter"/>
</dbReference>
<evidence type="ECO:0000256" key="1">
    <source>
        <dbReference type="ARBA" id="ARBA00005280"/>
    </source>
</evidence>
<name>A0A9P0EE63_NEZVI</name>
<dbReference type="InterPro" id="IPR009724">
    <property type="entry name" value="TMEM70"/>
</dbReference>
<dbReference type="InterPro" id="IPR045325">
    <property type="entry name" value="TMEM70/TMEM186/TMEM223"/>
</dbReference>
<accession>A0A9P0EE63</accession>
<evidence type="ECO:0008006" key="5">
    <source>
        <dbReference type="Google" id="ProtNLM"/>
    </source>
</evidence>
<proteinExistence type="inferred from homology"/>
<dbReference type="GO" id="GO:0033615">
    <property type="term" value="P:mitochondrial proton-transporting ATP synthase complex assembly"/>
    <property type="evidence" value="ECO:0007669"/>
    <property type="project" value="TreeGrafter"/>
</dbReference>
<feature type="transmembrane region" description="Helical" evidence="2">
    <location>
        <begin position="103"/>
        <end position="125"/>
    </location>
</feature>
<dbReference type="OrthoDB" id="156886at2759"/>
<dbReference type="PANTHER" id="PTHR13281">
    <property type="entry name" value="TRANSMEMBRANE PROTEIN 70, MITOCHONDRIAL"/>
    <property type="match status" value="1"/>
</dbReference>
<keyword evidence="4" id="KW-1185">Reference proteome</keyword>
<keyword evidence="2" id="KW-0472">Membrane</keyword>
<dbReference type="AlphaFoldDB" id="A0A9P0EE63"/>
<dbReference type="Pfam" id="PF06979">
    <property type="entry name" value="TMEM70"/>
    <property type="match status" value="1"/>
</dbReference>
<dbReference type="Proteomes" id="UP001152798">
    <property type="component" value="Chromosome 3"/>
</dbReference>
<dbReference type="EMBL" id="OV725079">
    <property type="protein sequence ID" value="CAH1394840.1"/>
    <property type="molecule type" value="Genomic_DNA"/>
</dbReference>
<dbReference type="PANTHER" id="PTHR13281:SF0">
    <property type="entry name" value="TRANSMEMBRANE PROTEIN 70, MITOCHONDRIAL"/>
    <property type="match status" value="1"/>
</dbReference>
<comment type="similarity">
    <text evidence="1">Belongs to the TMEM70 family.</text>
</comment>
<evidence type="ECO:0000313" key="3">
    <source>
        <dbReference type="EMBL" id="CAH1394840.1"/>
    </source>
</evidence>
<organism evidence="3 4">
    <name type="scientific">Nezara viridula</name>
    <name type="common">Southern green stink bug</name>
    <name type="synonym">Cimex viridulus</name>
    <dbReference type="NCBI Taxonomy" id="85310"/>
    <lineage>
        <taxon>Eukaryota</taxon>
        <taxon>Metazoa</taxon>
        <taxon>Ecdysozoa</taxon>
        <taxon>Arthropoda</taxon>
        <taxon>Hexapoda</taxon>
        <taxon>Insecta</taxon>
        <taxon>Pterygota</taxon>
        <taxon>Neoptera</taxon>
        <taxon>Paraneoptera</taxon>
        <taxon>Hemiptera</taxon>
        <taxon>Heteroptera</taxon>
        <taxon>Panheteroptera</taxon>
        <taxon>Pentatomomorpha</taxon>
        <taxon>Pentatomoidea</taxon>
        <taxon>Pentatomidae</taxon>
        <taxon>Pentatominae</taxon>
        <taxon>Nezara</taxon>
    </lineage>
</organism>
<sequence>MSFCRFLGFGLRPYLNVSSECSVMKRLFEVKNAPEASSYVLLKKFSSETEKKTSKNHEIVYIGPLTRQIRSVKLFSLLSSFTGVFAQPVIYEKAQEIGTSTPMLIAVCSFVGFFTFVTPVLLHFITKKYVTSIEYNSKDDSYKASIYTLFIRKKEISFKPGEAVVPDVLGMFTSMTIRGIPLFIDARFFDDLHHYKKIMGYDKPMDFKINNTEKKNITESH</sequence>
<keyword evidence="2" id="KW-0812">Transmembrane</keyword>
<evidence type="ECO:0000256" key="2">
    <source>
        <dbReference type="SAM" id="Phobius"/>
    </source>
</evidence>
<evidence type="ECO:0000313" key="4">
    <source>
        <dbReference type="Proteomes" id="UP001152798"/>
    </source>
</evidence>
<protein>
    <recommendedName>
        <fullName evidence="5">Transmembrane protein 70 homolog, mitochondrial</fullName>
    </recommendedName>
</protein>
<keyword evidence="2" id="KW-1133">Transmembrane helix</keyword>
<reference evidence="3" key="1">
    <citation type="submission" date="2022-01" db="EMBL/GenBank/DDBJ databases">
        <authorList>
            <person name="King R."/>
        </authorList>
    </citation>
    <scope>NUCLEOTIDE SEQUENCE</scope>
</reference>